<organism evidence="1 2">
    <name type="scientific">Stephania cephalantha</name>
    <dbReference type="NCBI Taxonomy" id="152367"/>
    <lineage>
        <taxon>Eukaryota</taxon>
        <taxon>Viridiplantae</taxon>
        <taxon>Streptophyta</taxon>
        <taxon>Embryophyta</taxon>
        <taxon>Tracheophyta</taxon>
        <taxon>Spermatophyta</taxon>
        <taxon>Magnoliopsida</taxon>
        <taxon>Ranunculales</taxon>
        <taxon>Menispermaceae</taxon>
        <taxon>Menispermoideae</taxon>
        <taxon>Cissampelideae</taxon>
        <taxon>Stephania</taxon>
    </lineage>
</organism>
<reference evidence="1 2" key="1">
    <citation type="submission" date="2024-01" db="EMBL/GenBank/DDBJ databases">
        <title>Genome assemblies of Stephania.</title>
        <authorList>
            <person name="Yang L."/>
        </authorList>
    </citation>
    <scope>NUCLEOTIDE SEQUENCE [LARGE SCALE GENOMIC DNA]</scope>
    <source>
        <strain evidence="1">JXDWG</strain>
        <tissue evidence="1">Leaf</tissue>
    </source>
</reference>
<comment type="caution">
    <text evidence="1">The sequence shown here is derived from an EMBL/GenBank/DDBJ whole genome shotgun (WGS) entry which is preliminary data.</text>
</comment>
<keyword evidence="2" id="KW-1185">Reference proteome</keyword>
<proteinExistence type="predicted"/>
<dbReference type="AlphaFoldDB" id="A0AAP0PLW6"/>
<gene>
    <name evidence="1" type="ORF">Scep_007534</name>
</gene>
<protein>
    <submittedName>
        <fullName evidence="1">Uncharacterized protein</fullName>
    </submittedName>
</protein>
<evidence type="ECO:0000313" key="1">
    <source>
        <dbReference type="EMBL" id="KAK9148777.1"/>
    </source>
</evidence>
<sequence>MFQLMTQRPTTISTIELTSFDYYLILLLLATEVIKIPQSSSIIATDGWRRRSQLFPTSAIIFTASKSSRKFHSLIAKNPIIRNASIQDHQEENVGLDSGLSVSPVTGPQISNPQQISRLCSVALNSLSRPAFSLARSPLCLLSLPGPAFSLARSPLCLLSRPAFSLARSPLCLLSRPVTALPSLSPGLLSRPVTALPSLSPGLLSRPVTALPSLSPGHRSAFSLARRPSLCPLRRFEKVRSISL</sequence>
<accession>A0AAP0PLW6</accession>
<dbReference type="Proteomes" id="UP001419268">
    <property type="component" value="Unassembled WGS sequence"/>
</dbReference>
<name>A0AAP0PLW6_9MAGN</name>
<evidence type="ECO:0000313" key="2">
    <source>
        <dbReference type="Proteomes" id="UP001419268"/>
    </source>
</evidence>
<dbReference type="EMBL" id="JBBNAG010000003">
    <property type="protein sequence ID" value="KAK9148777.1"/>
    <property type="molecule type" value="Genomic_DNA"/>
</dbReference>